<proteinExistence type="predicted"/>
<dbReference type="GO" id="GO:0003677">
    <property type="term" value="F:DNA binding"/>
    <property type="evidence" value="ECO:0007669"/>
    <property type="project" value="UniProtKB-KW"/>
</dbReference>
<dbReference type="Proteomes" id="UP000250169">
    <property type="component" value="Unassembled WGS sequence"/>
</dbReference>
<dbReference type="RefSeq" id="WP_111973066.1">
    <property type="nucleotide sequence ID" value="NZ_UAVS01000007.1"/>
</dbReference>
<protein>
    <submittedName>
        <fullName evidence="2">DNA-binding transcriptional dual regulator Crp</fullName>
    </submittedName>
</protein>
<dbReference type="CDD" id="cd00038">
    <property type="entry name" value="CAP_ED"/>
    <property type="match status" value="1"/>
</dbReference>
<dbReference type="Pfam" id="PF00027">
    <property type="entry name" value="cNMP_binding"/>
    <property type="match status" value="1"/>
</dbReference>
<dbReference type="AlphaFoldDB" id="A0A2X2T2R2"/>
<evidence type="ECO:0000313" key="3">
    <source>
        <dbReference type="Proteomes" id="UP000250169"/>
    </source>
</evidence>
<sequence>MHTPLVNYFNKVATINEREEALVRELFTSQSYKRKAFVLQEGEICKTFTFVVSGCLRLYKIDNKGNYHILSFASENWLVVDILSFREQTPAILTIDALEATEVLQITNENLQRLYREAPIFNYIIRELLEKHHAFLQYRLLDTMYANAQERYASFVRQYPHLLNRISHAQIAYYLGITPEFLSKIRSSN</sequence>
<reference evidence="2 3" key="1">
    <citation type="submission" date="2018-06" db="EMBL/GenBank/DDBJ databases">
        <authorList>
            <consortium name="Pathogen Informatics"/>
            <person name="Doyle S."/>
        </authorList>
    </citation>
    <scope>NUCLEOTIDE SEQUENCE [LARGE SCALE GENOMIC DNA]</scope>
    <source>
        <strain evidence="2 3">NCTC11545</strain>
    </source>
</reference>
<gene>
    <name evidence="2" type="ORF">NCTC11545_01958</name>
</gene>
<dbReference type="InterPro" id="IPR014710">
    <property type="entry name" value="RmlC-like_jellyroll"/>
</dbReference>
<name>A0A2X2T2R2_CAPOC</name>
<feature type="domain" description="Cyclic nucleotide-binding" evidence="1">
    <location>
        <begin position="11"/>
        <end position="114"/>
    </location>
</feature>
<dbReference type="InterPro" id="IPR000595">
    <property type="entry name" value="cNMP-bd_dom"/>
</dbReference>
<evidence type="ECO:0000259" key="1">
    <source>
        <dbReference type="PROSITE" id="PS50042"/>
    </source>
</evidence>
<evidence type="ECO:0000313" key="2">
    <source>
        <dbReference type="EMBL" id="SQA94763.1"/>
    </source>
</evidence>
<dbReference type="InterPro" id="IPR018490">
    <property type="entry name" value="cNMP-bd_dom_sf"/>
</dbReference>
<dbReference type="EMBL" id="UAVS01000007">
    <property type="protein sequence ID" value="SQA94763.1"/>
    <property type="molecule type" value="Genomic_DNA"/>
</dbReference>
<accession>A0A2X2T2R2</accession>
<dbReference type="Gene3D" id="2.60.120.10">
    <property type="entry name" value="Jelly Rolls"/>
    <property type="match status" value="1"/>
</dbReference>
<organism evidence="2 3">
    <name type="scientific">Capnocytophaga ochracea</name>
    <dbReference type="NCBI Taxonomy" id="1018"/>
    <lineage>
        <taxon>Bacteria</taxon>
        <taxon>Pseudomonadati</taxon>
        <taxon>Bacteroidota</taxon>
        <taxon>Flavobacteriia</taxon>
        <taxon>Flavobacteriales</taxon>
        <taxon>Flavobacteriaceae</taxon>
        <taxon>Capnocytophaga</taxon>
    </lineage>
</organism>
<dbReference type="PROSITE" id="PS50042">
    <property type="entry name" value="CNMP_BINDING_3"/>
    <property type="match status" value="1"/>
</dbReference>
<dbReference type="SUPFAM" id="SSF51206">
    <property type="entry name" value="cAMP-binding domain-like"/>
    <property type="match status" value="1"/>
</dbReference>
<keyword evidence="2" id="KW-0238">DNA-binding</keyword>